<accession>A6J4R7</accession>
<proteinExistence type="predicted"/>
<sequence length="141" mass="15298">MQQLSLLYVQGAQSREHWAPGGTFLEGTLKLPAVTPHSPSRSRSSSQAPLFLWLGLLKLLPLHSGKSDRKKLGTPDPHVWPESLVSLRSHPPMFTFYRNYCSVTLSPGCGPAACCWEMTLPLASLGSHVLLLGPAAGFFSS</sequence>
<dbReference type="EMBL" id="CH473975">
    <property type="protein sequence ID" value="EDL95592.1"/>
    <property type="molecule type" value="Genomic_DNA"/>
</dbReference>
<evidence type="ECO:0000313" key="2">
    <source>
        <dbReference type="Proteomes" id="UP000234681"/>
    </source>
</evidence>
<dbReference type="AlphaFoldDB" id="A6J4R7"/>
<protein>
    <submittedName>
        <fullName evidence="1">SH3 and PX domain containing 3 (Predicted), isoform CRA_c</fullName>
    </submittedName>
</protein>
<gene>
    <name evidence="1" type="primary">Sh3px3_predicted</name>
    <name evidence="1" type="ORF">rCG_58404</name>
</gene>
<evidence type="ECO:0000313" key="1">
    <source>
        <dbReference type="EMBL" id="EDL95592.1"/>
    </source>
</evidence>
<name>A6J4R7_RAT</name>
<organism evidence="1 2">
    <name type="scientific">Rattus norvegicus</name>
    <name type="common">Rat</name>
    <dbReference type="NCBI Taxonomy" id="10116"/>
    <lineage>
        <taxon>Eukaryota</taxon>
        <taxon>Metazoa</taxon>
        <taxon>Chordata</taxon>
        <taxon>Craniata</taxon>
        <taxon>Vertebrata</taxon>
        <taxon>Euteleostomi</taxon>
        <taxon>Mammalia</taxon>
        <taxon>Eutheria</taxon>
        <taxon>Euarchontoglires</taxon>
        <taxon>Glires</taxon>
        <taxon>Rodentia</taxon>
        <taxon>Myomorpha</taxon>
        <taxon>Muroidea</taxon>
        <taxon>Muridae</taxon>
        <taxon>Murinae</taxon>
        <taxon>Rattus</taxon>
    </lineage>
</organism>
<reference evidence="2" key="1">
    <citation type="submission" date="2005-09" db="EMBL/GenBank/DDBJ databases">
        <authorList>
            <person name="Mural R.J."/>
            <person name="Li P.W."/>
            <person name="Adams M.D."/>
            <person name="Amanatides P.G."/>
            <person name="Baden-Tillson H."/>
            <person name="Barnstead M."/>
            <person name="Chin S.H."/>
            <person name="Dew I."/>
            <person name="Evans C.A."/>
            <person name="Ferriera S."/>
            <person name="Flanigan M."/>
            <person name="Fosler C."/>
            <person name="Glodek A."/>
            <person name="Gu Z."/>
            <person name="Holt R.A."/>
            <person name="Jennings D."/>
            <person name="Kraft C.L."/>
            <person name="Lu F."/>
            <person name="Nguyen T."/>
            <person name="Nusskern D.R."/>
            <person name="Pfannkoch C.M."/>
            <person name="Sitter C."/>
            <person name="Sutton G.G."/>
            <person name="Venter J.C."/>
            <person name="Wang Z."/>
            <person name="Woodage T."/>
            <person name="Zheng X.H."/>
            <person name="Zhong F."/>
        </authorList>
    </citation>
    <scope>NUCLEOTIDE SEQUENCE [LARGE SCALE GENOMIC DNA]</scope>
    <source>
        <strain>BN</strain>
        <strain evidence="2">Sprague-Dawley</strain>
    </source>
</reference>
<dbReference type="Proteomes" id="UP000234681">
    <property type="component" value="Chromosome 8"/>
</dbReference>